<feature type="coiled-coil region" evidence="1">
    <location>
        <begin position="5"/>
        <end position="60"/>
    </location>
</feature>
<reference evidence="2" key="1">
    <citation type="submission" date="2018-05" db="EMBL/GenBank/DDBJ databases">
        <authorList>
            <person name="Lanie J.A."/>
            <person name="Ng W.-L."/>
            <person name="Kazmierczak K.M."/>
            <person name="Andrzejewski T.M."/>
            <person name="Davidsen T.M."/>
            <person name="Wayne K.J."/>
            <person name="Tettelin H."/>
            <person name="Glass J.I."/>
            <person name="Rusch D."/>
            <person name="Podicherti R."/>
            <person name="Tsui H.-C.T."/>
            <person name="Winkler M.E."/>
        </authorList>
    </citation>
    <scope>NUCLEOTIDE SEQUENCE</scope>
</reference>
<evidence type="ECO:0000313" key="2">
    <source>
        <dbReference type="EMBL" id="SUZ71178.1"/>
    </source>
</evidence>
<protein>
    <submittedName>
        <fullName evidence="2">Uncharacterized protein</fullName>
    </submittedName>
</protein>
<sequence length="94" mass="10960">MIDKIDKLKLKLDLLFKKINNLESENKRLLKKTNTLSQLNIDLDVKAKEIEDDKKNLKLKSALVGEGNDKQFLKNKIDYMIKEIDDCINDININ</sequence>
<proteinExistence type="predicted"/>
<dbReference type="EMBL" id="UINC01001114">
    <property type="protein sequence ID" value="SUZ71178.1"/>
    <property type="molecule type" value="Genomic_DNA"/>
</dbReference>
<accession>A0A381PX62</accession>
<evidence type="ECO:0000256" key="1">
    <source>
        <dbReference type="SAM" id="Coils"/>
    </source>
</evidence>
<keyword evidence="1" id="KW-0175">Coiled coil</keyword>
<dbReference type="AlphaFoldDB" id="A0A381PX62"/>
<name>A0A381PX62_9ZZZZ</name>
<organism evidence="2">
    <name type="scientific">marine metagenome</name>
    <dbReference type="NCBI Taxonomy" id="408172"/>
    <lineage>
        <taxon>unclassified sequences</taxon>
        <taxon>metagenomes</taxon>
        <taxon>ecological metagenomes</taxon>
    </lineage>
</organism>
<gene>
    <name evidence="2" type="ORF">METZ01_LOCUS24032</name>
</gene>